<keyword evidence="2" id="KW-1185">Reference proteome</keyword>
<dbReference type="Proteomes" id="UP001516662">
    <property type="component" value="Unassembled WGS sequence"/>
</dbReference>
<accession>A0ABR9QNJ8</accession>
<name>A0ABR9QNJ8_9BACI</name>
<comment type="caution">
    <text evidence="1">The sequence shown here is derived from an EMBL/GenBank/DDBJ whole genome shotgun (WGS) entry which is preliminary data.</text>
</comment>
<evidence type="ECO:0000313" key="2">
    <source>
        <dbReference type="Proteomes" id="UP001516662"/>
    </source>
</evidence>
<proteinExistence type="predicted"/>
<organism evidence="1 2">
    <name type="scientific">Litchfieldia luteola</name>
    <dbReference type="NCBI Taxonomy" id="682179"/>
    <lineage>
        <taxon>Bacteria</taxon>
        <taxon>Bacillati</taxon>
        <taxon>Bacillota</taxon>
        <taxon>Bacilli</taxon>
        <taxon>Bacillales</taxon>
        <taxon>Bacillaceae</taxon>
        <taxon>Litchfieldia</taxon>
    </lineage>
</organism>
<sequence length="150" mass="18012">MRFLVDDDNWDIIGYKEYFKSIIHLFDNITSEFILTNSFHDGTIKHLELINHVDEEIEDPTSIRMMVRHYDESFYEIIWSKVRRFYFDYDITRSVYTNSNEIVSNSMCGINEWGYDEILETEDHMLSHEIVLCSKTRIIIICKEIQINPV</sequence>
<gene>
    <name evidence="1" type="ORF">IMZ08_18770</name>
</gene>
<dbReference type="RefSeq" id="WP_193539290.1">
    <property type="nucleotide sequence ID" value="NZ_JADCLJ010000024.1"/>
</dbReference>
<reference evidence="1 2" key="1">
    <citation type="submission" date="2020-10" db="EMBL/GenBank/DDBJ databases">
        <title>Bacillus sp. HD4P25, an endophyte from a halophyte.</title>
        <authorList>
            <person name="Sun J.-Q."/>
        </authorList>
    </citation>
    <scope>NUCLEOTIDE SEQUENCE [LARGE SCALE GENOMIC DNA]</scope>
    <source>
        <strain evidence="1 2">YIM 93174</strain>
    </source>
</reference>
<dbReference type="EMBL" id="JADCLJ010000024">
    <property type="protein sequence ID" value="MBE4910083.1"/>
    <property type="molecule type" value="Genomic_DNA"/>
</dbReference>
<protein>
    <submittedName>
        <fullName evidence="1">Uncharacterized protein</fullName>
    </submittedName>
</protein>
<evidence type="ECO:0000313" key="1">
    <source>
        <dbReference type="EMBL" id="MBE4910083.1"/>
    </source>
</evidence>